<dbReference type="InterPro" id="IPR013097">
    <property type="entry name" value="Dabb"/>
</dbReference>
<organism evidence="3 4">
    <name type="scientific">Litorivivens lipolytica</name>
    <dbReference type="NCBI Taxonomy" id="1524264"/>
    <lineage>
        <taxon>Bacteria</taxon>
        <taxon>Pseudomonadati</taxon>
        <taxon>Pseudomonadota</taxon>
        <taxon>Gammaproteobacteria</taxon>
        <taxon>Litorivivens</taxon>
    </lineage>
</organism>
<dbReference type="InterPro" id="IPR011008">
    <property type="entry name" value="Dimeric_a/b-barrel"/>
</dbReference>
<sequence>MIRHFVLLKWNQTLSEEQLTTFNAAYAALPEQVTSIRNIAHGPDKQFYPGNYDYVLMLDFDNKADLDDYVASPAHAELLEKVVGPFLEGWAIAQIEI</sequence>
<feature type="domain" description="Stress-response A/B barrel" evidence="2">
    <location>
        <begin position="2"/>
        <end position="95"/>
    </location>
</feature>
<reference evidence="3 4" key="1">
    <citation type="submission" date="2020-08" db="EMBL/GenBank/DDBJ databases">
        <title>Genomic Encyclopedia of Type Strains, Phase III (KMG-III): the genomes of soil and plant-associated and newly described type strains.</title>
        <authorList>
            <person name="Whitman W."/>
        </authorList>
    </citation>
    <scope>NUCLEOTIDE SEQUENCE [LARGE SCALE GENOMIC DNA]</scope>
    <source>
        <strain evidence="3 4">CECT 8654</strain>
    </source>
</reference>
<protein>
    <submittedName>
        <fullName evidence="3">Antirestriction protein ArdC</fullName>
    </submittedName>
</protein>
<dbReference type="Gene3D" id="3.30.70.100">
    <property type="match status" value="1"/>
</dbReference>
<dbReference type="AlphaFoldDB" id="A0A7W4W6W9"/>
<evidence type="ECO:0000313" key="3">
    <source>
        <dbReference type="EMBL" id="MBB3048435.1"/>
    </source>
</evidence>
<accession>A0A7W4W6W9</accession>
<proteinExistence type="predicted"/>
<dbReference type="Pfam" id="PF07876">
    <property type="entry name" value="Dabb"/>
    <property type="match status" value="1"/>
</dbReference>
<dbReference type="EMBL" id="JACHWY010000003">
    <property type="protein sequence ID" value="MBB3048435.1"/>
    <property type="molecule type" value="Genomic_DNA"/>
</dbReference>
<dbReference type="SUPFAM" id="SSF54909">
    <property type="entry name" value="Dimeric alpha+beta barrel"/>
    <property type="match status" value="1"/>
</dbReference>
<dbReference type="SMART" id="SM00886">
    <property type="entry name" value="Dabb"/>
    <property type="match status" value="1"/>
</dbReference>
<name>A0A7W4W6W9_9GAMM</name>
<dbReference type="PANTHER" id="PTHR33178">
    <property type="match status" value="1"/>
</dbReference>
<dbReference type="RefSeq" id="WP_183411218.1">
    <property type="nucleotide sequence ID" value="NZ_JACHWY010000003.1"/>
</dbReference>
<evidence type="ECO:0000313" key="4">
    <source>
        <dbReference type="Proteomes" id="UP000537130"/>
    </source>
</evidence>
<dbReference type="Proteomes" id="UP000537130">
    <property type="component" value="Unassembled WGS sequence"/>
</dbReference>
<comment type="subunit">
    <text evidence="1">Homodimer.</text>
</comment>
<keyword evidence="4" id="KW-1185">Reference proteome</keyword>
<evidence type="ECO:0000259" key="2">
    <source>
        <dbReference type="PROSITE" id="PS51502"/>
    </source>
</evidence>
<dbReference type="PANTHER" id="PTHR33178:SF10">
    <property type="entry name" value="STRESS-RESPONSE A_B BARREL DOMAIN-CONTAINING PROTEIN"/>
    <property type="match status" value="1"/>
</dbReference>
<dbReference type="InterPro" id="IPR044662">
    <property type="entry name" value="HS1/DABB1-like"/>
</dbReference>
<comment type="caution">
    <text evidence="3">The sequence shown here is derived from an EMBL/GenBank/DDBJ whole genome shotgun (WGS) entry which is preliminary data.</text>
</comment>
<dbReference type="PROSITE" id="PS51502">
    <property type="entry name" value="S_R_A_B_BARREL"/>
    <property type="match status" value="1"/>
</dbReference>
<gene>
    <name evidence="3" type="ORF">FHR99_002709</name>
</gene>
<evidence type="ECO:0000256" key="1">
    <source>
        <dbReference type="ARBA" id="ARBA00011738"/>
    </source>
</evidence>